<dbReference type="InterPro" id="IPR050490">
    <property type="entry name" value="Bact_solute-bd_prot1"/>
</dbReference>
<evidence type="ECO:0000256" key="6">
    <source>
        <dbReference type="SAM" id="SignalP"/>
    </source>
</evidence>
<keyword evidence="1" id="KW-1003">Cell membrane</keyword>
<keyword evidence="3" id="KW-0472">Membrane</keyword>
<accession>A0AB73T5V8</accession>
<keyword evidence="5" id="KW-0449">Lipoprotein</keyword>
<dbReference type="PANTHER" id="PTHR43649:SF33">
    <property type="entry name" value="POLYGALACTURONAN_RHAMNOGALACTURONAN-BINDING PROTEIN YTCQ"/>
    <property type="match status" value="1"/>
</dbReference>
<dbReference type="PANTHER" id="PTHR43649">
    <property type="entry name" value="ARABINOSE-BINDING PROTEIN-RELATED"/>
    <property type="match status" value="1"/>
</dbReference>
<keyword evidence="2 6" id="KW-0732">Signal</keyword>
<dbReference type="AlphaFoldDB" id="A0AB73T5V8"/>
<protein>
    <submittedName>
        <fullName evidence="7">Carbohydrate ABC transporter substrate-binding protein (CUT1 family)</fullName>
    </submittedName>
</protein>
<dbReference type="Gene3D" id="3.40.190.10">
    <property type="entry name" value="Periplasmic binding protein-like II"/>
    <property type="match status" value="3"/>
</dbReference>
<evidence type="ECO:0000256" key="1">
    <source>
        <dbReference type="ARBA" id="ARBA00022475"/>
    </source>
</evidence>
<feature type="chain" id="PRO_5044497796" evidence="6">
    <location>
        <begin position="22"/>
        <end position="572"/>
    </location>
</feature>
<dbReference type="CDD" id="cd13580">
    <property type="entry name" value="PBP2_AlgQ_like_1"/>
    <property type="match status" value="1"/>
</dbReference>
<keyword evidence="4" id="KW-0564">Palmitate</keyword>
<evidence type="ECO:0000256" key="5">
    <source>
        <dbReference type="ARBA" id="ARBA00023288"/>
    </source>
</evidence>
<dbReference type="EMBL" id="QGGY01000004">
    <property type="protein sequence ID" value="PWJ76632.1"/>
    <property type="molecule type" value="Genomic_DNA"/>
</dbReference>
<reference evidence="7 8" key="1">
    <citation type="submission" date="2018-05" db="EMBL/GenBank/DDBJ databases">
        <authorList>
            <person name="Goeker M."/>
            <person name="Huntemann M."/>
            <person name="Clum A."/>
            <person name="Pillay M."/>
            <person name="Palaniappan K."/>
            <person name="Varghese N."/>
            <person name="Mikhailova N."/>
            <person name="Stamatis D."/>
            <person name="Reddy T."/>
            <person name="Daum C."/>
            <person name="Shapiro N."/>
            <person name="Ivanova N."/>
            <person name="Kyrpides N."/>
            <person name="Woyke T."/>
        </authorList>
    </citation>
    <scope>NUCLEOTIDE SEQUENCE [LARGE SCALE GENOMIC DNA]</scope>
    <source>
        <strain evidence="7 8">DSM 26524</strain>
    </source>
</reference>
<dbReference type="PROSITE" id="PS51257">
    <property type="entry name" value="PROKAR_LIPOPROTEIN"/>
    <property type="match status" value="1"/>
</dbReference>
<evidence type="ECO:0000313" key="8">
    <source>
        <dbReference type="Proteomes" id="UP000245412"/>
    </source>
</evidence>
<organism evidence="7 8">
    <name type="scientific">Murimonas intestini</name>
    <dbReference type="NCBI Taxonomy" id="1337051"/>
    <lineage>
        <taxon>Bacteria</taxon>
        <taxon>Bacillati</taxon>
        <taxon>Bacillota</taxon>
        <taxon>Clostridia</taxon>
        <taxon>Lachnospirales</taxon>
        <taxon>Lachnospiraceae</taxon>
        <taxon>Murimonas</taxon>
    </lineage>
</organism>
<evidence type="ECO:0000256" key="3">
    <source>
        <dbReference type="ARBA" id="ARBA00023136"/>
    </source>
</evidence>
<proteinExistence type="predicted"/>
<keyword evidence="8" id="KW-1185">Reference proteome</keyword>
<name>A0AB73T5V8_9FIRM</name>
<dbReference type="Proteomes" id="UP000245412">
    <property type="component" value="Unassembled WGS sequence"/>
</dbReference>
<feature type="signal peptide" evidence="6">
    <location>
        <begin position="1"/>
        <end position="21"/>
    </location>
</feature>
<dbReference type="InterPro" id="IPR006059">
    <property type="entry name" value="SBP"/>
</dbReference>
<sequence>MKRRKVLAVLLAAAAMVSAFAGCSGNGGSTVETAGITENTPEVVKTSENKDLTPLGKYDEPITITTAKVSMANPHFPEGKSSSDNVTLDWLKEKLNIDVDILWEADGGEYTNKLSLAIASGEIPDMIWIGNNDYNLLKTLVDNDMLADLTDAYENCAGDYMKATHASFEGKNLEPLTFDGKLMAIPGASLGYAHDVLWIRKDWLDKLGLEEPRTLEDIQNIAREFIAKDPGENGEGNTIGIALDAVRPVGGYGTYAGLEPIFNMMDAWPRQWMEDENGKVYYGSTSEKMKEGLQVVSDMYAEGLLDKSFVVRTNPGEVSALINSNQVGMYFGPWWTAFERQDLAKEHPEAEWVAVNAPLDENGKFKHMEPSPTANFLCVRKGYEHPEAIIKMLNLENDMARGYMEGGTEAMKPYKDAGTNWVAQYPTGDINIEYYDIVPKTGHYIAEYLKDDTFQGDDTTTEQDRTSWRYAREYAESKDVNSAGWGEYYARYIGSTILDAPESVGVPSAFYYTTKSSQDYKADLDKLEDEMYLKIITGEETVDYFDEFVETWGVLGGDILTQEVQEIVDSQK</sequence>
<gene>
    <name evidence="7" type="ORF">C7383_10478</name>
</gene>
<dbReference type="SUPFAM" id="SSF53850">
    <property type="entry name" value="Periplasmic binding protein-like II"/>
    <property type="match status" value="1"/>
</dbReference>
<evidence type="ECO:0000313" key="7">
    <source>
        <dbReference type="EMBL" id="PWJ76632.1"/>
    </source>
</evidence>
<dbReference type="RefSeq" id="WP_109625783.1">
    <property type="nucleotide sequence ID" value="NZ_CABJAT010000009.1"/>
</dbReference>
<comment type="caution">
    <text evidence="7">The sequence shown here is derived from an EMBL/GenBank/DDBJ whole genome shotgun (WGS) entry which is preliminary data.</text>
</comment>
<dbReference type="Pfam" id="PF13416">
    <property type="entry name" value="SBP_bac_8"/>
    <property type="match status" value="1"/>
</dbReference>
<evidence type="ECO:0000256" key="4">
    <source>
        <dbReference type="ARBA" id="ARBA00023139"/>
    </source>
</evidence>
<evidence type="ECO:0000256" key="2">
    <source>
        <dbReference type="ARBA" id="ARBA00022729"/>
    </source>
</evidence>